<dbReference type="RefSeq" id="WP_353634087.1">
    <property type="nucleotide sequence ID" value="NZ_CP159204.1"/>
</dbReference>
<dbReference type="AlphaFoldDB" id="A0AAU8CB51"/>
<dbReference type="GeneID" id="91110147"/>
<reference evidence="2" key="1">
    <citation type="submission" date="2024-06" db="EMBL/GenBank/DDBJ databases">
        <title>Genome Sequence of an extremely halophilic archaeon isolated from Permian era halite, Salado Formation, Carlsbad, New Mexico: Halobacterium sp. strain NMX12-1.</title>
        <authorList>
            <person name="Sotoa L."/>
            <person name="DasSarma P."/>
            <person name="Anton B.P."/>
            <person name="Vincze T."/>
            <person name="Verma I."/>
            <person name="Eralp B."/>
            <person name="Powers D.W."/>
            <person name="Dozier B.L."/>
            <person name="Roberts R.J."/>
            <person name="DasSarma S."/>
        </authorList>
    </citation>
    <scope>NUCLEOTIDE SEQUENCE</scope>
    <source>
        <strain evidence="2">NMX12-1</strain>
    </source>
</reference>
<accession>A0AAU8CB51</accession>
<dbReference type="SUPFAM" id="SSF53850">
    <property type="entry name" value="Periplasmic binding protein-like II"/>
    <property type="match status" value="1"/>
</dbReference>
<dbReference type="EMBL" id="CP159204">
    <property type="protein sequence ID" value="XCF16211.1"/>
    <property type="molecule type" value="Genomic_DNA"/>
</dbReference>
<evidence type="ECO:0000313" key="2">
    <source>
        <dbReference type="EMBL" id="XCF16211.1"/>
    </source>
</evidence>
<dbReference type="KEGG" id="hanx:ABSL23_13325"/>
<dbReference type="PANTHER" id="PTHR37945">
    <property type="entry name" value="EXTRACELLULAR TUNGSTATE BINDING PROTEIN"/>
    <property type="match status" value="1"/>
</dbReference>
<protein>
    <submittedName>
        <fullName evidence="2">Substrate-binding domain-containing protein</fullName>
    </submittedName>
</protein>
<name>A0AAU8CB51_9EURY</name>
<dbReference type="PROSITE" id="PS51257">
    <property type="entry name" value="PROKAR_LIPOPROTEIN"/>
    <property type="match status" value="1"/>
</dbReference>
<dbReference type="Gene3D" id="3.40.190.10">
    <property type="entry name" value="Periplasmic binding protein-like II"/>
    <property type="match status" value="2"/>
</dbReference>
<evidence type="ECO:0000259" key="1">
    <source>
        <dbReference type="Pfam" id="PF12849"/>
    </source>
</evidence>
<sequence length="291" mass="30341">MDRRGYLRALCAGGALSLAGCLGGSDGTAPGVADGTLTVAAATTVHDSGLLADLSAGFEDAFGASVRAVVRGTGAALRTASDGDCDAVLVHARPLEDEFLRAGHGVNRRAVMGNDFLVVGPSDDPAGVADRGPLDAFRAIAASDTPFLSRGDRSGTHVRERRIWEAAGVEPGGDWYRETGQGMGATLVAADETGAYTLVDRGTFLNTETGLAAHVARGLDDPPDLLRNEYAVIPTNPARHDVAYALAMAFVGYLTGPAQKRIAAFRVDGEPAFRPLARSEQPEFDQYAPSE</sequence>
<dbReference type="PANTHER" id="PTHR37945:SF1">
    <property type="entry name" value="EXTRACELLULAR TUNGSTATE BINDING PROTEIN"/>
    <property type="match status" value="1"/>
</dbReference>
<dbReference type="InterPro" id="IPR024370">
    <property type="entry name" value="PBP_domain"/>
</dbReference>
<organism evidence="2">
    <name type="scientific">Halobacterium sp. NMX12-1</name>
    <dbReference type="NCBI Taxonomy" id="3166650"/>
    <lineage>
        <taxon>Archaea</taxon>
        <taxon>Methanobacteriati</taxon>
        <taxon>Methanobacteriota</taxon>
        <taxon>Stenosarchaea group</taxon>
        <taxon>Halobacteria</taxon>
        <taxon>Halobacteriales</taxon>
        <taxon>Halobacteriaceae</taxon>
        <taxon>Halobacterium</taxon>
    </lineage>
</organism>
<dbReference type="Pfam" id="PF12849">
    <property type="entry name" value="PBP_like_2"/>
    <property type="match status" value="1"/>
</dbReference>
<proteinExistence type="predicted"/>
<feature type="domain" description="PBP" evidence="1">
    <location>
        <begin position="34"/>
        <end position="256"/>
    </location>
</feature>
<gene>
    <name evidence="2" type="ORF">ABSL23_13325</name>
</gene>
<dbReference type="InterPro" id="IPR052738">
    <property type="entry name" value="ABC-Tungstate_binding"/>
</dbReference>